<dbReference type="PANTHER" id="PTHR42951:SF17">
    <property type="entry name" value="METALLO-BETA-LACTAMASE DOMAIN-CONTAINING PROTEIN"/>
    <property type="match status" value="1"/>
</dbReference>
<evidence type="ECO:0000259" key="1">
    <source>
        <dbReference type="SMART" id="SM00849"/>
    </source>
</evidence>
<feature type="domain" description="Metallo-beta-lactamase" evidence="1">
    <location>
        <begin position="35"/>
        <end position="243"/>
    </location>
</feature>
<name>A0ABV8VSK1_9BACI</name>
<dbReference type="EMBL" id="JBHSDV010000001">
    <property type="protein sequence ID" value="MFC4386260.1"/>
    <property type="molecule type" value="Genomic_DNA"/>
</dbReference>
<dbReference type="PANTHER" id="PTHR42951">
    <property type="entry name" value="METALLO-BETA-LACTAMASE DOMAIN-CONTAINING"/>
    <property type="match status" value="1"/>
</dbReference>
<evidence type="ECO:0000313" key="3">
    <source>
        <dbReference type="Proteomes" id="UP001595880"/>
    </source>
</evidence>
<gene>
    <name evidence="2" type="ORF">ACFOZ1_00425</name>
</gene>
<sequence>MKQQHLDQLEQYEKDFDHAIAENITKDVAYYRTLLSNIVMIGAPNEDWVLIDTSLKRYHKRIIHACETRYGTKAPKAIILTHGHFDHAGSAKKLADYWNVPIFIHEREMDYVTGKQSYPPGDPTVGGGFISLLSAIFPTKPEHLEKMVQPLPKNGEVPYLQDWKYIETPGHTKGHISLYRKKDGILIAGDAISTEKPESSWSVIFPLQHVYGPPAYFTEDWHIAEESVRKLAQLQPNMIIAGHGLPMKGTVMQEELEKLTSNFMELALPKHKRGH</sequence>
<dbReference type="RefSeq" id="WP_390194718.1">
    <property type="nucleotide sequence ID" value="NZ_JBHSDV010000001.1"/>
</dbReference>
<dbReference type="Pfam" id="PF00753">
    <property type="entry name" value="Lactamase_B"/>
    <property type="match status" value="1"/>
</dbReference>
<accession>A0ABV8VSK1</accession>
<dbReference type="SMART" id="SM00849">
    <property type="entry name" value="Lactamase_B"/>
    <property type="match status" value="1"/>
</dbReference>
<evidence type="ECO:0000313" key="2">
    <source>
        <dbReference type="EMBL" id="MFC4386260.1"/>
    </source>
</evidence>
<dbReference type="InterPro" id="IPR036866">
    <property type="entry name" value="RibonucZ/Hydroxyglut_hydro"/>
</dbReference>
<dbReference type="CDD" id="cd07721">
    <property type="entry name" value="yflN-like_MBL-fold"/>
    <property type="match status" value="1"/>
</dbReference>
<keyword evidence="3" id="KW-1185">Reference proteome</keyword>
<organism evidence="2 3">
    <name type="scientific">Gracilibacillus marinus</name>
    <dbReference type="NCBI Taxonomy" id="630535"/>
    <lineage>
        <taxon>Bacteria</taxon>
        <taxon>Bacillati</taxon>
        <taxon>Bacillota</taxon>
        <taxon>Bacilli</taxon>
        <taxon>Bacillales</taxon>
        <taxon>Bacillaceae</taxon>
        <taxon>Gracilibacillus</taxon>
    </lineage>
</organism>
<dbReference type="SUPFAM" id="SSF56281">
    <property type="entry name" value="Metallo-hydrolase/oxidoreductase"/>
    <property type="match status" value="1"/>
</dbReference>
<dbReference type="Proteomes" id="UP001595880">
    <property type="component" value="Unassembled WGS sequence"/>
</dbReference>
<dbReference type="Gene3D" id="3.60.15.10">
    <property type="entry name" value="Ribonuclease Z/Hydroxyacylglutathione hydrolase-like"/>
    <property type="match status" value="1"/>
</dbReference>
<reference evidence="3" key="1">
    <citation type="journal article" date="2019" name="Int. J. Syst. Evol. Microbiol.">
        <title>The Global Catalogue of Microorganisms (GCM) 10K type strain sequencing project: providing services to taxonomists for standard genome sequencing and annotation.</title>
        <authorList>
            <consortium name="The Broad Institute Genomics Platform"/>
            <consortium name="The Broad Institute Genome Sequencing Center for Infectious Disease"/>
            <person name="Wu L."/>
            <person name="Ma J."/>
        </authorList>
    </citation>
    <scope>NUCLEOTIDE SEQUENCE [LARGE SCALE GENOMIC DNA]</scope>
    <source>
        <strain evidence="3">KACC 14058</strain>
    </source>
</reference>
<dbReference type="InterPro" id="IPR050855">
    <property type="entry name" value="NDM-1-like"/>
</dbReference>
<dbReference type="InterPro" id="IPR001279">
    <property type="entry name" value="Metallo-B-lactamas"/>
</dbReference>
<proteinExistence type="predicted"/>
<comment type="caution">
    <text evidence="2">The sequence shown here is derived from an EMBL/GenBank/DDBJ whole genome shotgun (WGS) entry which is preliminary data.</text>
</comment>
<protein>
    <submittedName>
        <fullName evidence="2">MBL fold metallo-hydrolase</fullName>
    </submittedName>
</protein>